<dbReference type="Proteomes" id="UP000462435">
    <property type="component" value="Unassembled WGS sequence"/>
</dbReference>
<feature type="domain" description="Glutamine amidotransferase" evidence="1">
    <location>
        <begin position="22"/>
        <end position="182"/>
    </location>
</feature>
<dbReference type="NCBIfam" id="NF005458">
    <property type="entry name" value="PRK07053.1"/>
    <property type="match status" value="1"/>
</dbReference>
<accession>A0A7V8JSU1</accession>
<proteinExistence type="predicted"/>
<organism evidence="2 3">
    <name type="scientific">Herbaspirillum frisingense</name>
    <dbReference type="NCBI Taxonomy" id="92645"/>
    <lineage>
        <taxon>Bacteria</taxon>
        <taxon>Pseudomonadati</taxon>
        <taxon>Pseudomonadota</taxon>
        <taxon>Betaproteobacteria</taxon>
        <taxon>Burkholderiales</taxon>
        <taxon>Oxalobacteraceae</taxon>
        <taxon>Herbaspirillum</taxon>
    </lineage>
</organism>
<dbReference type="InterPro" id="IPR044992">
    <property type="entry name" value="ChyE-like"/>
</dbReference>
<sequence length="239" mass="25563">MTRSVLALRHIHFEDLGNLEGLLSERGYQIRYLDATIDGLDDVDAAAPDLVVVLGGPIGAFDDARYPFLGAERALIRQRLQARRPLLGICLGAQLIARELGARVYPMGCKEIGFSPLALTPQGKTSALAHLHGAPVLHWHGDQFDIPNGALHLAATAAGAHQAFSFGNAVLGLQFHLEADARMMERWLVGHANELGQCGIDPRTLRAQALALGSQLAMAASATISAWLDVAEMVAARPV</sequence>
<dbReference type="Pfam" id="PF00117">
    <property type="entry name" value="GATase"/>
    <property type="match status" value="1"/>
</dbReference>
<dbReference type="InterPro" id="IPR017926">
    <property type="entry name" value="GATASE"/>
</dbReference>
<evidence type="ECO:0000313" key="2">
    <source>
        <dbReference type="EMBL" id="KAF1038123.1"/>
    </source>
</evidence>
<dbReference type="GO" id="GO:0005829">
    <property type="term" value="C:cytosol"/>
    <property type="evidence" value="ECO:0007669"/>
    <property type="project" value="TreeGrafter"/>
</dbReference>
<dbReference type="PANTHER" id="PTHR42695:SF5">
    <property type="entry name" value="GLUTAMINE AMIDOTRANSFERASE YLR126C-RELATED"/>
    <property type="match status" value="1"/>
</dbReference>
<comment type="caution">
    <text evidence="2">The sequence shown here is derived from an EMBL/GenBank/DDBJ whole genome shotgun (WGS) entry which is preliminary data.</text>
</comment>
<evidence type="ECO:0000259" key="1">
    <source>
        <dbReference type="Pfam" id="PF00117"/>
    </source>
</evidence>
<dbReference type="PROSITE" id="PS51273">
    <property type="entry name" value="GATASE_TYPE_1"/>
    <property type="match status" value="1"/>
</dbReference>
<name>A0A7V8JSU1_9BURK</name>
<dbReference type="PANTHER" id="PTHR42695">
    <property type="entry name" value="GLUTAMINE AMIDOTRANSFERASE YLR126C-RELATED"/>
    <property type="match status" value="1"/>
</dbReference>
<protein>
    <submittedName>
        <fullName evidence="2">Carbamoyl-phosphate synthase small chain</fullName>
    </submittedName>
</protein>
<dbReference type="InterPro" id="IPR029062">
    <property type="entry name" value="Class_I_gatase-like"/>
</dbReference>
<dbReference type="AlphaFoldDB" id="A0A7V8JSU1"/>
<gene>
    <name evidence="2" type="primary">carA_2</name>
    <name evidence="2" type="ORF">GAK35_03847</name>
</gene>
<dbReference type="EMBL" id="WNDX01000171">
    <property type="protein sequence ID" value="KAF1038123.1"/>
    <property type="molecule type" value="Genomic_DNA"/>
</dbReference>
<dbReference type="Gene3D" id="3.40.50.880">
    <property type="match status" value="1"/>
</dbReference>
<reference evidence="3" key="1">
    <citation type="journal article" date="2020" name="MBio">
        <title>Horizontal gene transfer to a defensive symbiont with a reduced genome amongst a multipartite beetle microbiome.</title>
        <authorList>
            <person name="Waterworth S.C."/>
            <person name="Florez L.V."/>
            <person name="Rees E.R."/>
            <person name="Hertweck C."/>
            <person name="Kaltenpoth M."/>
            <person name="Kwan J.C."/>
        </authorList>
    </citation>
    <scope>NUCLEOTIDE SEQUENCE [LARGE SCALE GENOMIC DNA]</scope>
</reference>
<dbReference type="CDD" id="cd01741">
    <property type="entry name" value="GATase1_1"/>
    <property type="match status" value="1"/>
</dbReference>
<evidence type="ECO:0000313" key="3">
    <source>
        <dbReference type="Proteomes" id="UP000462435"/>
    </source>
</evidence>
<dbReference type="SUPFAM" id="SSF52317">
    <property type="entry name" value="Class I glutamine amidotransferase-like"/>
    <property type="match status" value="1"/>
</dbReference>